<dbReference type="EMBL" id="FP671138">
    <property type="protein sequence ID" value="CBH40535.1"/>
    <property type="molecule type" value="Genomic_DNA"/>
</dbReference>
<evidence type="ECO:0000313" key="3">
    <source>
        <dbReference type="EMBL" id="CBH40892.1"/>
    </source>
</evidence>
<dbReference type="AlphaFoldDB" id="D3VQE1"/>
<evidence type="ECO:0000313" key="4">
    <source>
        <dbReference type="Proteomes" id="UP000006902"/>
    </source>
</evidence>
<organism evidence="2 4">
    <name type="scientific">Mycoplasmopsis agalactiae</name>
    <name type="common">Mycoplasma agalactiae</name>
    <dbReference type="NCBI Taxonomy" id="2110"/>
    <lineage>
        <taxon>Bacteria</taxon>
        <taxon>Bacillati</taxon>
        <taxon>Mycoplasmatota</taxon>
        <taxon>Mycoplasmoidales</taxon>
        <taxon>Metamycoplasmataceae</taxon>
        <taxon>Mycoplasmopsis</taxon>
    </lineage>
</organism>
<evidence type="ECO:0000259" key="1">
    <source>
        <dbReference type="Pfam" id="PF01656"/>
    </source>
</evidence>
<accession>D3VQE1</accession>
<name>D3VQE1_MYCAA</name>
<dbReference type="InterPro" id="IPR002586">
    <property type="entry name" value="CobQ/CobB/MinD/ParA_Nub-bd_dom"/>
</dbReference>
<evidence type="ECO:0000313" key="2">
    <source>
        <dbReference type="EMBL" id="CBH40535.1"/>
    </source>
</evidence>
<proteinExistence type="predicted"/>
<gene>
    <name evidence="2" type="ordered locus">MAGa3210</name>
    <name evidence="3" type="ordered locus">MAGa6890</name>
</gene>
<sequence length="64" mass="7537">MTFFTFHSNKGGVGKTTITLNIAYALAKQNKKVSKKFNIYNLDNKQIFELCFKSNYRVYNNEKY</sequence>
<feature type="domain" description="CobQ/CobB/MinD/ParA nucleotide binding" evidence="1">
    <location>
        <begin position="5"/>
        <end position="33"/>
    </location>
</feature>
<reference evidence="2" key="1">
    <citation type="submission" date="2009-11" db="EMBL/GenBank/DDBJ databases">
        <authorList>
            <person name="Prasad N."/>
            <person name="Shashidhara L.S."/>
        </authorList>
    </citation>
    <scope>NUCLEOTIDE SEQUENCE</scope>
    <source>
        <strain evidence="2">5632</strain>
    </source>
</reference>
<dbReference type="RefSeq" id="WP_013021950.1">
    <property type="nucleotide sequence ID" value="NC_013948.1"/>
</dbReference>
<reference evidence="4" key="2">
    <citation type="journal article" date="2010" name="BMC Genomics">
        <title>Comparative genomic and proteomic analyses of two Mycoplasma agalactiae strains: clues to the macro- and micro-events that are shaping mycoplasma diversity.</title>
        <authorList>
            <person name="Nouvel L.X."/>
            <person name="Sirand-Pugnet P."/>
            <person name="Marenda M.S."/>
            <person name="Sagne E."/>
            <person name="Barbe V."/>
            <person name="Mangenot S."/>
            <person name="Schenowitz C."/>
            <person name="Jacob D."/>
            <person name="Barre A."/>
            <person name="Claverol S."/>
            <person name="Blanchard A."/>
            <person name="Citti C."/>
        </authorList>
    </citation>
    <scope>NUCLEOTIDE SEQUENCE [LARGE SCALE GENOMIC DNA]</scope>
    <source>
        <strain evidence="4">5632</strain>
    </source>
</reference>
<dbReference type="EMBL" id="FP671138">
    <property type="protein sequence ID" value="CBH40892.1"/>
    <property type="molecule type" value="Genomic_DNA"/>
</dbReference>
<dbReference type="SUPFAM" id="SSF52540">
    <property type="entry name" value="P-loop containing nucleoside triphosphate hydrolases"/>
    <property type="match status" value="1"/>
</dbReference>
<dbReference type="KEGG" id="mal:MAGa3210"/>
<dbReference type="InterPro" id="IPR027417">
    <property type="entry name" value="P-loop_NTPase"/>
</dbReference>
<dbReference type="Pfam" id="PF01656">
    <property type="entry name" value="CbiA"/>
    <property type="match status" value="1"/>
</dbReference>
<dbReference type="Proteomes" id="UP000006902">
    <property type="component" value="Chromosome"/>
</dbReference>
<protein>
    <recommendedName>
        <fullName evidence="1">CobQ/CobB/MinD/ParA nucleotide binding domain-containing protein</fullName>
    </recommendedName>
</protein>
<dbReference type="KEGG" id="mal:MAGa6890"/>
<dbReference type="Gene3D" id="3.40.50.300">
    <property type="entry name" value="P-loop containing nucleotide triphosphate hydrolases"/>
    <property type="match status" value="1"/>
</dbReference>